<reference evidence="1 2" key="1">
    <citation type="journal article" date="2020" name="ISME J.">
        <title>Uncovering the hidden diversity of litter-decomposition mechanisms in mushroom-forming fungi.</title>
        <authorList>
            <person name="Floudas D."/>
            <person name="Bentzer J."/>
            <person name="Ahren D."/>
            <person name="Johansson T."/>
            <person name="Persson P."/>
            <person name="Tunlid A."/>
        </authorList>
    </citation>
    <scope>NUCLEOTIDE SEQUENCE [LARGE SCALE GENOMIC DNA]</scope>
    <source>
        <strain evidence="1 2">CBS 291.85</strain>
    </source>
</reference>
<dbReference type="Proteomes" id="UP000559256">
    <property type="component" value="Unassembled WGS sequence"/>
</dbReference>
<proteinExistence type="predicted"/>
<evidence type="ECO:0000313" key="1">
    <source>
        <dbReference type="EMBL" id="KAF5365653.1"/>
    </source>
</evidence>
<organism evidence="1 2">
    <name type="scientific">Tetrapyrgos nigripes</name>
    <dbReference type="NCBI Taxonomy" id="182062"/>
    <lineage>
        <taxon>Eukaryota</taxon>
        <taxon>Fungi</taxon>
        <taxon>Dikarya</taxon>
        <taxon>Basidiomycota</taxon>
        <taxon>Agaricomycotina</taxon>
        <taxon>Agaricomycetes</taxon>
        <taxon>Agaricomycetidae</taxon>
        <taxon>Agaricales</taxon>
        <taxon>Marasmiineae</taxon>
        <taxon>Marasmiaceae</taxon>
        <taxon>Tetrapyrgos</taxon>
    </lineage>
</organism>
<dbReference type="AlphaFoldDB" id="A0A8H5GII4"/>
<gene>
    <name evidence="1" type="ORF">D9758_003164</name>
</gene>
<accession>A0A8H5GII4</accession>
<evidence type="ECO:0000313" key="2">
    <source>
        <dbReference type="Proteomes" id="UP000559256"/>
    </source>
</evidence>
<protein>
    <submittedName>
        <fullName evidence="1">Uncharacterized protein</fullName>
    </submittedName>
</protein>
<name>A0A8H5GII4_9AGAR</name>
<keyword evidence="2" id="KW-1185">Reference proteome</keyword>
<dbReference type="EMBL" id="JAACJM010000026">
    <property type="protein sequence ID" value="KAF5365653.1"/>
    <property type="molecule type" value="Genomic_DNA"/>
</dbReference>
<sequence length="126" mass="13207">MNTDHPVSALSRHLLKKQHARINGLGGVDSIKNAPCMQPSLATSTAFSHSHSGATASVAYLKAPNRTRSHGAKIALAAAEARPSTGNDQDFQILSLALEPVATILLIGTHVIELSSAVLSMFEALN</sequence>
<comment type="caution">
    <text evidence="1">The sequence shown here is derived from an EMBL/GenBank/DDBJ whole genome shotgun (WGS) entry which is preliminary data.</text>
</comment>